<feature type="domain" description="F-box" evidence="1">
    <location>
        <begin position="10"/>
        <end position="50"/>
    </location>
</feature>
<protein>
    <recommendedName>
        <fullName evidence="1">F-box domain-containing protein</fullName>
    </recommendedName>
</protein>
<dbReference type="SMART" id="SM00256">
    <property type="entry name" value="FBOX"/>
    <property type="match status" value="1"/>
</dbReference>
<accession>A0A178WIE7</accession>
<reference evidence="3" key="1">
    <citation type="journal article" date="2016" name="Proc. Natl. Acad. Sci. U.S.A.">
        <title>Chromosome-level assembly of Arabidopsis thaliana Ler reveals the extent of translocation and inversion polymorphisms.</title>
        <authorList>
            <person name="Zapata L."/>
            <person name="Ding J."/>
            <person name="Willing E.M."/>
            <person name="Hartwig B."/>
            <person name="Bezdan D."/>
            <person name="Jiao W.B."/>
            <person name="Patel V."/>
            <person name="Velikkakam James G."/>
            <person name="Koornneef M."/>
            <person name="Ossowski S."/>
            <person name="Schneeberger K."/>
        </authorList>
    </citation>
    <scope>NUCLEOTIDE SEQUENCE [LARGE SCALE GENOMIC DNA]</scope>
    <source>
        <strain evidence="3">cv. Landsberg erecta</strain>
    </source>
</reference>
<dbReference type="Pfam" id="PF00646">
    <property type="entry name" value="F-box"/>
    <property type="match status" value="1"/>
</dbReference>
<dbReference type="ExpressionAtlas" id="A0A178WIE7">
    <property type="expression patterns" value="baseline and differential"/>
</dbReference>
<comment type="caution">
    <text evidence="2">The sequence shown here is derived from an EMBL/GenBank/DDBJ whole genome shotgun (WGS) entry which is preliminary data.</text>
</comment>
<gene>
    <name evidence="2" type="ordered locus">AXX17_At1g31520</name>
</gene>
<dbReference type="InterPro" id="IPR001810">
    <property type="entry name" value="F-box_dom"/>
</dbReference>
<name>A0A178WIE7_ARATH</name>
<dbReference type="SUPFAM" id="SSF81383">
    <property type="entry name" value="F-box domain"/>
    <property type="match status" value="1"/>
</dbReference>
<dbReference type="NCBIfam" id="TIGR01640">
    <property type="entry name" value="F_box_assoc_1"/>
    <property type="match status" value="2"/>
</dbReference>
<dbReference type="InterPro" id="IPR013187">
    <property type="entry name" value="F-box-assoc_dom_typ3"/>
</dbReference>
<dbReference type="PANTHER" id="PTHR31111">
    <property type="entry name" value="BNAA05G37150D PROTEIN-RELATED"/>
    <property type="match status" value="1"/>
</dbReference>
<sequence length="482" mass="55397">MNREKNSASIPNDLIPEILSRLPAKSTGRFRCVSKLWGSMLCRSYFTELFLARSSARPRLLIGILQDGDWFFFSCPQPQSPYDNSSIVLAADFHMKFGRAPSYDYKRCRYASGLLYFMRMHFSSEDKDGKRVICNPITRKFEILPNLRRITQRSFTELLGFDPIGNEWKVLSMNNRGNYNDNVHYILTLGTENVRWRKIQGPFNHDVRGAGICISGVLYYLAYESDDRIYVIGCFDVRSETFKSIVLNCSYQASTTLLRMTVLEDFEKQEWSTYVYTLMAENIVVKYVSVVGMTATDCLQSQSLGFVACRSYGSEGVHYSSSIFPPVVPHQISKEWDDEVRAICNPSTRQYAILPPDLRTTYQNFGPLLGFDPIGKQFKVLVFNCRVGNEMVYHIVTLGTENVRWREIICPFTYEPRWKRSICINGILYYLAVNSNVSSSVINYKLINYKGKLGLVDLEKDYNAGYLLGLRMQVLEDVEKGE</sequence>
<dbReference type="Pfam" id="PF08268">
    <property type="entry name" value="FBA_3"/>
    <property type="match status" value="2"/>
</dbReference>
<dbReference type="PANTHER" id="PTHR31111:SF130">
    <property type="entry name" value="F-BOX ASSOCIATED UBIQUITINATION EFFECTOR FAMILY PROTEIN"/>
    <property type="match status" value="1"/>
</dbReference>
<dbReference type="InterPro" id="IPR017451">
    <property type="entry name" value="F-box-assoc_interact_dom"/>
</dbReference>
<evidence type="ECO:0000259" key="1">
    <source>
        <dbReference type="SMART" id="SM00256"/>
    </source>
</evidence>
<organism evidence="2 3">
    <name type="scientific">Arabidopsis thaliana</name>
    <name type="common">Mouse-ear cress</name>
    <dbReference type="NCBI Taxonomy" id="3702"/>
    <lineage>
        <taxon>Eukaryota</taxon>
        <taxon>Viridiplantae</taxon>
        <taxon>Streptophyta</taxon>
        <taxon>Embryophyta</taxon>
        <taxon>Tracheophyta</taxon>
        <taxon>Spermatophyta</taxon>
        <taxon>Magnoliopsida</taxon>
        <taxon>eudicotyledons</taxon>
        <taxon>Gunneridae</taxon>
        <taxon>Pentapetalae</taxon>
        <taxon>rosids</taxon>
        <taxon>malvids</taxon>
        <taxon>Brassicales</taxon>
        <taxon>Brassicaceae</taxon>
        <taxon>Camelineae</taxon>
        <taxon>Arabidopsis</taxon>
    </lineage>
</organism>
<evidence type="ECO:0000313" key="3">
    <source>
        <dbReference type="Proteomes" id="UP000078284"/>
    </source>
</evidence>
<dbReference type="EMBL" id="LUHQ01000001">
    <property type="protein sequence ID" value="OAP17305.1"/>
    <property type="molecule type" value="Genomic_DNA"/>
</dbReference>
<proteinExistence type="predicted"/>
<dbReference type="InterPro" id="IPR036047">
    <property type="entry name" value="F-box-like_dom_sf"/>
</dbReference>
<evidence type="ECO:0000313" key="2">
    <source>
        <dbReference type="EMBL" id="OAP17305.1"/>
    </source>
</evidence>
<dbReference type="AlphaFoldDB" id="A0A178WIE7"/>
<dbReference type="Proteomes" id="UP000078284">
    <property type="component" value="Chromosome 1"/>
</dbReference>